<evidence type="ECO:0000313" key="1">
    <source>
        <dbReference type="EMBL" id="SLM18849.1"/>
    </source>
</evidence>
<name>A0A3P3XRZ6_9SPIR</name>
<organism evidence="1">
    <name type="scientific">uncultured spirochete</name>
    <dbReference type="NCBI Taxonomy" id="156406"/>
    <lineage>
        <taxon>Bacteria</taxon>
        <taxon>Pseudomonadati</taxon>
        <taxon>Spirochaetota</taxon>
        <taxon>Spirochaetia</taxon>
        <taxon>Spirochaetales</taxon>
        <taxon>environmental samples</taxon>
    </lineage>
</organism>
<proteinExistence type="predicted"/>
<gene>
    <name evidence="1" type="ORF">SPIRO4BDMA_50364</name>
</gene>
<sequence length="55" mass="6350">MSDISFALTTALSPCYFIQAFKRHIRAIAQVVSVQVWGTWGRQFESGLPDYYFVF</sequence>
<dbReference type="AlphaFoldDB" id="A0A3P3XRZ6"/>
<reference evidence="1" key="1">
    <citation type="submission" date="2017-02" db="EMBL/GenBank/DDBJ databases">
        <authorList>
            <person name="Regsiter A."/>
            <person name="William W."/>
        </authorList>
    </citation>
    <scope>NUCLEOTIDE SEQUENCE</scope>
    <source>
        <strain evidence="1">BdmA 4</strain>
    </source>
</reference>
<dbReference type="EMBL" id="FWDO01000005">
    <property type="protein sequence ID" value="SLM18849.1"/>
    <property type="molecule type" value="Genomic_DNA"/>
</dbReference>
<protein>
    <submittedName>
        <fullName evidence="1">Uncharacterized protein</fullName>
    </submittedName>
</protein>
<accession>A0A3P3XRZ6</accession>